<evidence type="ECO:0000313" key="3">
    <source>
        <dbReference type="Proteomes" id="UP001500212"/>
    </source>
</evidence>
<accession>A0ABP8TYA7</accession>
<evidence type="ECO:0000256" key="1">
    <source>
        <dbReference type="SAM" id="MobiDB-lite"/>
    </source>
</evidence>
<comment type="caution">
    <text evidence="2">The sequence shown here is derived from an EMBL/GenBank/DDBJ whole genome shotgun (WGS) entry which is preliminary data.</text>
</comment>
<gene>
    <name evidence="2" type="ORF">GCM10023195_76700</name>
</gene>
<protein>
    <recommendedName>
        <fullName evidence="4">Replication-relaxation</fullName>
    </recommendedName>
</protein>
<feature type="region of interest" description="Disordered" evidence="1">
    <location>
        <begin position="1"/>
        <end position="20"/>
    </location>
</feature>
<dbReference type="RefSeq" id="WP_345365447.1">
    <property type="nucleotide sequence ID" value="NZ_BAABHJ010000039.1"/>
</dbReference>
<dbReference type="Pfam" id="PF13814">
    <property type="entry name" value="Replic_Relax"/>
    <property type="match status" value="1"/>
</dbReference>
<evidence type="ECO:0000313" key="2">
    <source>
        <dbReference type="EMBL" id="GAA4617207.1"/>
    </source>
</evidence>
<keyword evidence="3" id="KW-1185">Reference proteome</keyword>
<dbReference type="EMBL" id="BAABHJ010000039">
    <property type="protein sequence ID" value="GAA4617207.1"/>
    <property type="molecule type" value="Genomic_DNA"/>
</dbReference>
<dbReference type="Proteomes" id="UP001500212">
    <property type="component" value="Unassembled WGS sequence"/>
</dbReference>
<sequence>MPTPAAKRAPTYVGSGTARIPARPPMSPDLVAALANRLRPRDRWLLEILHEHRVLTTRQIQQLAFPSISTTTHRLLKLWRLRALERFRPAMEVGSSPMHYVLGPAGAAILAQRRDKTVAQLGYRLDRALAIAHSDKLTHLVGANGLFTALAAHARTHSGTELVIWWSERRCQKVWGRYARPDGYGRWREHHREADFFIEYDTGTEPLHRLDTKISDYATLAETTGISDTPVLFVLPNPAREQHLHDRITTHRPLIATTTLEVLDAAGGPAGATWRPIGAQSRRRLIDLHSAGGER</sequence>
<dbReference type="InterPro" id="IPR025855">
    <property type="entry name" value="Replic_Relax"/>
</dbReference>
<reference evidence="3" key="1">
    <citation type="journal article" date="2019" name="Int. J. Syst. Evol. Microbiol.">
        <title>The Global Catalogue of Microorganisms (GCM) 10K type strain sequencing project: providing services to taxonomists for standard genome sequencing and annotation.</title>
        <authorList>
            <consortium name="The Broad Institute Genomics Platform"/>
            <consortium name="The Broad Institute Genome Sequencing Center for Infectious Disease"/>
            <person name="Wu L."/>
            <person name="Ma J."/>
        </authorList>
    </citation>
    <scope>NUCLEOTIDE SEQUENCE [LARGE SCALE GENOMIC DNA]</scope>
    <source>
        <strain evidence="3">JCM 17938</strain>
    </source>
</reference>
<organism evidence="2 3">
    <name type="scientific">Actinoallomurus liliacearum</name>
    <dbReference type="NCBI Taxonomy" id="1080073"/>
    <lineage>
        <taxon>Bacteria</taxon>
        <taxon>Bacillati</taxon>
        <taxon>Actinomycetota</taxon>
        <taxon>Actinomycetes</taxon>
        <taxon>Streptosporangiales</taxon>
        <taxon>Thermomonosporaceae</taxon>
        <taxon>Actinoallomurus</taxon>
    </lineage>
</organism>
<name>A0ABP8TYA7_9ACTN</name>
<proteinExistence type="predicted"/>
<evidence type="ECO:0008006" key="4">
    <source>
        <dbReference type="Google" id="ProtNLM"/>
    </source>
</evidence>